<proteinExistence type="predicted"/>
<gene>
    <name evidence="1" type="ORF">AB0D65_15900</name>
</gene>
<name>A0ABV3E5L7_9ACTN</name>
<keyword evidence="2" id="KW-1185">Reference proteome</keyword>
<accession>A0ABV3E5L7</accession>
<protein>
    <submittedName>
        <fullName evidence="1">Uncharacterized protein</fullName>
    </submittedName>
</protein>
<reference evidence="1 2" key="1">
    <citation type="submission" date="2024-06" db="EMBL/GenBank/DDBJ databases">
        <title>The Natural Products Discovery Center: Release of the First 8490 Sequenced Strains for Exploring Actinobacteria Biosynthetic Diversity.</title>
        <authorList>
            <person name="Kalkreuter E."/>
            <person name="Kautsar S.A."/>
            <person name="Yang D."/>
            <person name="Bader C.D."/>
            <person name="Teijaro C.N."/>
            <person name="Fluegel L."/>
            <person name="Davis C.M."/>
            <person name="Simpson J.R."/>
            <person name="Lauterbach L."/>
            <person name="Steele A.D."/>
            <person name="Gui C."/>
            <person name="Meng S."/>
            <person name="Li G."/>
            <person name="Viehrig K."/>
            <person name="Ye F."/>
            <person name="Su P."/>
            <person name="Kiefer A.F."/>
            <person name="Nichols A."/>
            <person name="Cepeda A.J."/>
            <person name="Yan W."/>
            <person name="Fan B."/>
            <person name="Jiang Y."/>
            <person name="Adhikari A."/>
            <person name="Zheng C.-J."/>
            <person name="Schuster L."/>
            <person name="Cowan T.M."/>
            <person name="Smanski M.J."/>
            <person name="Chevrette M.G."/>
            <person name="De Carvalho L.P.S."/>
            <person name="Shen B."/>
        </authorList>
    </citation>
    <scope>NUCLEOTIDE SEQUENCE [LARGE SCALE GENOMIC DNA]</scope>
    <source>
        <strain evidence="1 2">NPDC048274</strain>
    </source>
</reference>
<dbReference type="EMBL" id="JBEZLS010000010">
    <property type="protein sequence ID" value="MEU9352438.1"/>
    <property type="molecule type" value="Genomic_DNA"/>
</dbReference>
<dbReference type="Proteomes" id="UP001551582">
    <property type="component" value="Unassembled WGS sequence"/>
</dbReference>
<evidence type="ECO:0000313" key="1">
    <source>
        <dbReference type="EMBL" id="MEU9352438.1"/>
    </source>
</evidence>
<sequence>MDAVLVQGVGLARADAVQCLDGQGASRSAAWLEGTARTPPGS</sequence>
<dbReference type="RefSeq" id="WP_359980647.1">
    <property type="nucleotide sequence ID" value="NZ_JBEZLS010000010.1"/>
</dbReference>
<comment type="caution">
    <text evidence="1">The sequence shown here is derived from an EMBL/GenBank/DDBJ whole genome shotgun (WGS) entry which is preliminary data.</text>
</comment>
<evidence type="ECO:0000313" key="2">
    <source>
        <dbReference type="Proteomes" id="UP001551582"/>
    </source>
</evidence>
<organism evidence="1 2">
    <name type="scientific">Streptomyces griseoloalbus</name>
    <dbReference type="NCBI Taxonomy" id="67303"/>
    <lineage>
        <taxon>Bacteria</taxon>
        <taxon>Bacillati</taxon>
        <taxon>Actinomycetota</taxon>
        <taxon>Actinomycetes</taxon>
        <taxon>Kitasatosporales</taxon>
        <taxon>Streptomycetaceae</taxon>
        <taxon>Streptomyces</taxon>
    </lineage>
</organism>